<keyword evidence="9" id="KW-0496">Mitochondrion</keyword>
<feature type="repeat" description="Solcar" evidence="11">
    <location>
        <begin position="20"/>
        <end position="108"/>
    </location>
</feature>
<name>A0AA43TSL8_9LECA</name>
<evidence type="ECO:0000256" key="8">
    <source>
        <dbReference type="ARBA" id="ARBA00022989"/>
    </source>
</evidence>
<keyword evidence="4 12" id="KW-0813">Transport</keyword>
<dbReference type="Proteomes" id="UP001161017">
    <property type="component" value="Unassembled WGS sequence"/>
</dbReference>
<evidence type="ECO:0000256" key="6">
    <source>
        <dbReference type="ARBA" id="ARBA00022737"/>
    </source>
</evidence>
<organism evidence="13 14">
    <name type="scientific">Ramalina farinacea</name>
    <dbReference type="NCBI Taxonomy" id="258253"/>
    <lineage>
        <taxon>Eukaryota</taxon>
        <taxon>Fungi</taxon>
        <taxon>Dikarya</taxon>
        <taxon>Ascomycota</taxon>
        <taxon>Pezizomycotina</taxon>
        <taxon>Lecanoromycetes</taxon>
        <taxon>OSLEUM clade</taxon>
        <taxon>Lecanoromycetidae</taxon>
        <taxon>Lecanorales</taxon>
        <taxon>Lecanorineae</taxon>
        <taxon>Ramalinaceae</taxon>
        <taxon>Ramalina</taxon>
    </lineage>
</organism>
<gene>
    <name evidence="13" type="ORF">OHK93_001190</name>
</gene>
<feature type="repeat" description="Solcar" evidence="11">
    <location>
        <begin position="117"/>
        <end position="213"/>
    </location>
</feature>
<keyword evidence="14" id="KW-1185">Reference proteome</keyword>
<keyword evidence="6" id="KW-0677">Repeat</keyword>
<sequence length="323" mass="35738">MPQLPEELTRMIQIRYAVSQPFVASFLAGGVAGAVSRTLVSPLERLKILLQVQSAGRTEYKLSVPQGLAKMWREEGWRGFMRGNGSNCIRIVPYSAVQFSSYGFYRRHLEASPGAGLPPLYGLFCGACAGITAVCFTYPLDIVRTRLSIQSASFATLTATQRRNLPGMWGTLVYMYKTEGGPPALYRGILATVAGVAPYVGLNFMTYEVVRKYLTPEGEENPSPWRKLCAGAISGGFAQTCTYPFDVLRRRFQINTMSGMGYKYKSIWDAVRTIVRQEGVKGMYKGILPNLLKVAPSMASNWLSFEMTRDFLKGLDPDAPQVA</sequence>
<evidence type="ECO:0000256" key="11">
    <source>
        <dbReference type="PROSITE-ProRule" id="PRU00282"/>
    </source>
</evidence>
<dbReference type="AlphaFoldDB" id="A0AA43TSL8"/>
<evidence type="ECO:0000256" key="9">
    <source>
        <dbReference type="ARBA" id="ARBA00023128"/>
    </source>
</evidence>
<dbReference type="Pfam" id="PF00153">
    <property type="entry name" value="Mito_carr"/>
    <property type="match status" value="3"/>
</dbReference>
<keyword evidence="8" id="KW-1133">Transmembrane helix</keyword>
<evidence type="ECO:0000313" key="13">
    <source>
        <dbReference type="EMBL" id="MDI1489991.1"/>
    </source>
</evidence>
<evidence type="ECO:0000256" key="7">
    <source>
        <dbReference type="ARBA" id="ARBA00022792"/>
    </source>
</evidence>
<accession>A0AA43TSL8</accession>
<dbReference type="GO" id="GO:0055085">
    <property type="term" value="P:transmembrane transport"/>
    <property type="evidence" value="ECO:0007669"/>
    <property type="project" value="InterPro"/>
</dbReference>
<evidence type="ECO:0000256" key="5">
    <source>
        <dbReference type="ARBA" id="ARBA00022692"/>
    </source>
</evidence>
<dbReference type="InterPro" id="IPR023395">
    <property type="entry name" value="MCP_dom_sf"/>
</dbReference>
<dbReference type="SUPFAM" id="SSF103506">
    <property type="entry name" value="Mitochondrial carrier"/>
    <property type="match status" value="1"/>
</dbReference>
<keyword evidence="5 11" id="KW-0812">Transmembrane</keyword>
<protein>
    <recommendedName>
        <fullName evidence="3">Mitochondrial thiamine pyrophosphate carrier 1</fullName>
    </recommendedName>
</protein>
<proteinExistence type="inferred from homology"/>
<evidence type="ECO:0000256" key="3">
    <source>
        <dbReference type="ARBA" id="ARBA00021935"/>
    </source>
</evidence>
<dbReference type="PROSITE" id="PS50920">
    <property type="entry name" value="SOLCAR"/>
    <property type="match status" value="3"/>
</dbReference>
<comment type="similarity">
    <text evidence="12">Belongs to the mitochondrial carrier (TC 2.A.29) family.</text>
</comment>
<dbReference type="InterPro" id="IPR002067">
    <property type="entry name" value="MCP"/>
</dbReference>
<keyword evidence="7" id="KW-0999">Mitochondrion inner membrane</keyword>
<dbReference type="GO" id="GO:0005743">
    <property type="term" value="C:mitochondrial inner membrane"/>
    <property type="evidence" value="ECO:0007669"/>
    <property type="project" value="UniProtKB-SubCell"/>
</dbReference>
<comment type="function">
    <text evidence="1">Mitochondrial transporter that mediates uptake of thiamine pyrophosphate (ThPP) into mitochondria.</text>
</comment>
<evidence type="ECO:0000256" key="1">
    <source>
        <dbReference type="ARBA" id="ARBA00002238"/>
    </source>
</evidence>
<evidence type="ECO:0000313" key="14">
    <source>
        <dbReference type="Proteomes" id="UP001161017"/>
    </source>
</evidence>
<dbReference type="EMBL" id="JAPUFD010000010">
    <property type="protein sequence ID" value="MDI1489991.1"/>
    <property type="molecule type" value="Genomic_DNA"/>
</dbReference>
<dbReference type="PANTHER" id="PTHR24089">
    <property type="entry name" value="SOLUTE CARRIER FAMILY 25"/>
    <property type="match status" value="1"/>
</dbReference>
<evidence type="ECO:0000256" key="12">
    <source>
        <dbReference type="RuleBase" id="RU000488"/>
    </source>
</evidence>
<feature type="repeat" description="Solcar" evidence="11">
    <location>
        <begin position="222"/>
        <end position="311"/>
    </location>
</feature>
<comment type="caution">
    <text evidence="13">The sequence shown here is derived from an EMBL/GenBank/DDBJ whole genome shotgun (WGS) entry which is preliminary data.</text>
</comment>
<evidence type="ECO:0000256" key="2">
    <source>
        <dbReference type="ARBA" id="ARBA00004448"/>
    </source>
</evidence>
<dbReference type="PRINTS" id="PR00926">
    <property type="entry name" value="MITOCARRIER"/>
</dbReference>
<evidence type="ECO:0000256" key="10">
    <source>
        <dbReference type="ARBA" id="ARBA00023136"/>
    </source>
</evidence>
<dbReference type="Gene3D" id="1.50.40.10">
    <property type="entry name" value="Mitochondrial carrier domain"/>
    <property type="match status" value="1"/>
</dbReference>
<keyword evidence="10 11" id="KW-0472">Membrane</keyword>
<dbReference type="InterPro" id="IPR018108">
    <property type="entry name" value="MCP_transmembrane"/>
</dbReference>
<evidence type="ECO:0000256" key="4">
    <source>
        <dbReference type="ARBA" id="ARBA00022448"/>
    </source>
</evidence>
<comment type="subcellular location">
    <subcellularLocation>
        <location evidence="2">Mitochondrion inner membrane</location>
        <topology evidence="2">Multi-pass membrane protein</topology>
    </subcellularLocation>
</comment>
<reference evidence="13" key="1">
    <citation type="journal article" date="2023" name="Genome Biol. Evol.">
        <title>First Whole Genome Sequence and Flow Cytometry Genome Size Data for the Lichen-Forming Fungus Ramalina farinacea (Ascomycota).</title>
        <authorList>
            <person name="Llewellyn T."/>
            <person name="Mian S."/>
            <person name="Hill R."/>
            <person name="Leitch I.J."/>
            <person name="Gaya E."/>
        </authorList>
    </citation>
    <scope>NUCLEOTIDE SEQUENCE</scope>
    <source>
        <strain evidence="13">LIQ254RAFAR</strain>
    </source>
</reference>